<feature type="transmembrane region" description="Helical" evidence="1">
    <location>
        <begin position="77"/>
        <end position="95"/>
    </location>
</feature>
<reference evidence="2" key="1">
    <citation type="submission" date="2023-03" db="EMBL/GenBank/DDBJ databases">
        <title>Andean soil-derived lignocellulolytic bacterial consortium as a source of novel taxa and putative plastic-active enzymes.</title>
        <authorList>
            <person name="Diaz-Garcia L."/>
            <person name="Chuvochina M."/>
            <person name="Feuerriegel G."/>
            <person name="Bunk B."/>
            <person name="Sproer C."/>
            <person name="Streit W.R."/>
            <person name="Rodriguez L.M."/>
            <person name="Overmann J."/>
            <person name="Jimenez D.J."/>
        </authorList>
    </citation>
    <scope>NUCLEOTIDE SEQUENCE</scope>
    <source>
        <strain evidence="2">MAG 4196</strain>
    </source>
</reference>
<dbReference type="InterPro" id="IPR010865">
    <property type="entry name" value="DUF1499"/>
</dbReference>
<keyword evidence="1" id="KW-1133">Transmembrane helix</keyword>
<gene>
    <name evidence="2" type="ORF">P0Y65_12360</name>
</gene>
<dbReference type="Pfam" id="PF07386">
    <property type="entry name" value="DUF1499"/>
    <property type="match status" value="1"/>
</dbReference>
<keyword evidence="1" id="KW-0472">Membrane</keyword>
<sequence>MRILIRTSRTAIWARRLGSIAVPLVIIAVVLHRLRLITSDLFAAAALVGGVVGLLALVTAILALGRLWQTGDQGWSKAFAGLFFATLSLLPYAWYGSLMLRYPAVTDMATTDRGLMPLVFEPGTAAMPTPKMLSRTEMAAEFPNAETRTYPLGLLPTFDLVNALVAGNGWDVRMLRQSEDLGQINAQIMTLPGWREEVVIRVTGTQTQSTVDMRSASLHALHDFGDNGLRIEAFLEALDDSVTALLRDNPEANLPPEAVETEVPGAVDAMQ</sequence>
<organism evidence="2 3">
    <name type="scientific">Candidatus Devosia phytovorans</name>
    <dbReference type="NCBI Taxonomy" id="3121372"/>
    <lineage>
        <taxon>Bacteria</taxon>
        <taxon>Pseudomonadati</taxon>
        <taxon>Pseudomonadota</taxon>
        <taxon>Alphaproteobacteria</taxon>
        <taxon>Hyphomicrobiales</taxon>
        <taxon>Devosiaceae</taxon>
        <taxon>Devosia</taxon>
    </lineage>
</organism>
<proteinExistence type="predicted"/>
<dbReference type="AlphaFoldDB" id="A0AAJ5VQP9"/>
<dbReference type="Proteomes" id="UP001217476">
    <property type="component" value="Chromosome"/>
</dbReference>
<feature type="transmembrane region" description="Helical" evidence="1">
    <location>
        <begin position="12"/>
        <end position="31"/>
    </location>
</feature>
<keyword evidence="1" id="KW-0812">Transmembrane</keyword>
<evidence type="ECO:0000313" key="2">
    <source>
        <dbReference type="EMBL" id="WEK02998.1"/>
    </source>
</evidence>
<name>A0AAJ5VQP9_9HYPH</name>
<protein>
    <submittedName>
        <fullName evidence="2">DUF1499 domain-containing protein</fullName>
    </submittedName>
</protein>
<evidence type="ECO:0000313" key="3">
    <source>
        <dbReference type="Proteomes" id="UP001217476"/>
    </source>
</evidence>
<evidence type="ECO:0000256" key="1">
    <source>
        <dbReference type="SAM" id="Phobius"/>
    </source>
</evidence>
<accession>A0AAJ5VQP9</accession>
<feature type="transmembrane region" description="Helical" evidence="1">
    <location>
        <begin position="43"/>
        <end position="65"/>
    </location>
</feature>
<dbReference type="EMBL" id="CP119312">
    <property type="protein sequence ID" value="WEK02998.1"/>
    <property type="molecule type" value="Genomic_DNA"/>
</dbReference>